<name>A0ABY1RXJ3_9GAMM</name>
<dbReference type="PRINTS" id="PR00455">
    <property type="entry name" value="HTHTETR"/>
</dbReference>
<gene>
    <name evidence="4" type="ORF">SAMN04487964_102206</name>
</gene>
<evidence type="ECO:0000256" key="2">
    <source>
        <dbReference type="PROSITE-ProRule" id="PRU00335"/>
    </source>
</evidence>
<dbReference type="PANTHER" id="PTHR30055:SF223">
    <property type="entry name" value="HTH-TYPE TRANSCRIPTIONAL REGULATOR UIDR"/>
    <property type="match status" value="1"/>
</dbReference>
<keyword evidence="5" id="KW-1185">Reference proteome</keyword>
<dbReference type="Proteomes" id="UP001159257">
    <property type="component" value="Unassembled WGS sequence"/>
</dbReference>
<evidence type="ECO:0000259" key="3">
    <source>
        <dbReference type="PROSITE" id="PS50977"/>
    </source>
</evidence>
<evidence type="ECO:0000313" key="5">
    <source>
        <dbReference type="Proteomes" id="UP001159257"/>
    </source>
</evidence>
<reference evidence="4 5" key="1">
    <citation type="submission" date="2017-05" db="EMBL/GenBank/DDBJ databases">
        <authorList>
            <person name="Varghese N."/>
            <person name="Submissions S."/>
        </authorList>
    </citation>
    <scope>NUCLEOTIDE SEQUENCE [LARGE SCALE GENOMIC DNA]</scope>
    <source>
        <strain evidence="4 5">CGMCC 1.7287</strain>
    </source>
</reference>
<dbReference type="InterPro" id="IPR009057">
    <property type="entry name" value="Homeodomain-like_sf"/>
</dbReference>
<sequence>MSQSRMPAAKRREQLLKTAAAIVATEGADRLTLQTLADRAGVSKPITYNHFGDRKGLLQQLYQSYDERLVSQLRAVESSRVRTVEELAEVLAVAYFDCAERNGDIYDAVVAALSAYPEYMDLKTRICVYFVEFYRDFFGPVANLNEPGQKASLIAIYGASDELARALTAGHLSKADAVSGLSQLISRILKG</sequence>
<organism evidence="4 5">
    <name type="scientific">Marinobacterium sediminicola</name>
    <dbReference type="NCBI Taxonomy" id="518898"/>
    <lineage>
        <taxon>Bacteria</taxon>
        <taxon>Pseudomonadati</taxon>
        <taxon>Pseudomonadota</taxon>
        <taxon>Gammaproteobacteria</taxon>
        <taxon>Oceanospirillales</taxon>
        <taxon>Oceanospirillaceae</taxon>
        <taxon>Marinobacterium</taxon>
    </lineage>
</organism>
<dbReference type="SUPFAM" id="SSF46689">
    <property type="entry name" value="Homeodomain-like"/>
    <property type="match status" value="1"/>
</dbReference>
<dbReference type="RefSeq" id="WP_239039377.1">
    <property type="nucleotide sequence ID" value="NZ_BAAAEY010000001.1"/>
</dbReference>
<protein>
    <submittedName>
        <fullName evidence="4">Transcriptional regulator, TetR family</fullName>
    </submittedName>
</protein>
<comment type="caution">
    <text evidence="4">The sequence shown here is derived from an EMBL/GenBank/DDBJ whole genome shotgun (WGS) entry which is preliminary data.</text>
</comment>
<dbReference type="PANTHER" id="PTHR30055">
    <property type="entry name" value="HTH-TYPE TRANSCRIPTIONAL REGULATOR RUTR"/>
    <property type="match status" value="1"/>
</dbReference>
<dbReference type="EMBL" id="FXWV01000002">
    <property type="protein sequence ID" value="SMR71578.1"/>
    <property type="molecule type" value="Genomic_DNA"/>
</dbReference>
<feature type="domain" description="HTH tetR-type" evidence="3">
    <location>
        <begin position="9"/>
        <end position="69"/>
    </location>
</feature>
<dbReference type="Gene3D" id="1.10.357.10">
    <property type="entry name" value="Tetracycline Repressor, domain 2"/>
    <property type="match status" value="1"/>
</dbReference>
<evidence type="ECO:0000256" key="1">
    <source>
        <dbReference type="ARBA" id="ARBA00023125"/>
    </source>
</evidence>
<evidence type="ECO:0000313" key="4">
    <source>
        <dbReference type="EMBL" id="SMR71578.1"/>
    </source>
</evidence>
<dbReference type="PROSITE" id="PS50977">
    <property type="entry name" value="HTH_TETR_2"/>
    <property type="match status" value="1"/>
</dbReference>
<proteinExistence type="predicted"/>
<dbReference type="Pfam" id="PF00440">
    <property type="entry name" value="TetR_N"/>
    <property type="match status" value="1"/>
</dbReference>
<dbReference type="InterPro" id="IPR001647">
    <property type="entry name" value="HTH_TetR"/>
</dbReference>
<dbReference type="InterPro" id="IPR050109">
    <property type="entry name" value="HTH-type_TetR-like_transc_reg"/>
</dbReference>
<feature type="DNA-binding region" description="H-T-H motif" evidence="2">
    <location>
        <begin position="32"/>
        <end position="51"/>
    </location>
</feature>
<keyword evidence="1 2" id="KW-0238">DNA-binding</keyword>
<accession>A0ABY1RXJ3</accession>